<sequence>MLVDRGGLLYMVLAARYGEERGCLREGGWSGSSLWREIGRIREGEGVLGGGWFG</sequence>
<evidence type="ECO:0000313" key="1">
    <source>
        <dbReference type="EMBL" id="MCI58960.1"/>
    </source>
</evidence>
<evidence type="ECO:0000313" key="2">
    <source>
        <dbReference type="Proteomes" id="UP000265520"/>
    </source>
</evidence>
<name>A0A392TFF4_9FABA</name>
<keyword evidence="1" id="KW-0540">Nuclease</keyword>
<comment type="caution">
    <text evidence="1">The sequence shown here is derived from an EMBL/GenBank/DDBJ whole genome shotgun (WGS) entry which is preliminary data.</text>
</comment>
<proteinExistence type="predicted"/>
<accession>A0A392TFF4</accession>
<dbReference type="EMBL" id="LXQA010554608">
    <property type="protein sequence ID" value="MCI58960.1"/>
    <property type="molecule type" value="Genomic_DNA"/>
</dbReference>
<dbReference type="Proteomes" id="UP000265520">
    <property type="component" value="Unassembled WGS sequence"/>
</dbReference>
<protein>
    <submittedName>
        <fullName evidence="1">Endonuclease/exonuclease/phosphatase family protein</fullName>
    </submittedName>
</protein>
<keyword evidence="2" id="KW-1185">Reference proteome</keyword>
<feature type="non-terminal residue" evidence="1">
    <location>
        <position position="54"/>
    </location>
</feature>
<dbReference type="GO" id="GO:0004527">
    <property type="term" value="F:exonuclease activity"/>
    <property type="evidence" value="ECO:0007669"/>
    <property type="project" value="UniProtKB-KW"/>
</dbReference>
<dbReference type="GO" id="GO:0004519">
    <property type="term" value="F:endonuclease activity"/>
    <property type="evidence" value="ECO:0007669"/>
    <property type="project" value="UniProtKB-KW"/>
</dbReference>
<organism evidence="1 2">
    <name type="scientific">Trifolium medium</name>
    <dbReference type="NCBI Taxonomy" id="97028"/>
    <lineage>
        <taxon>Eukaryota</taxon>
        <taxon>Viridiplantae</taxon>
        <taxon>Streptophyta</taxon>
        <taxon>Embryophyta</taxon>
        <taxon>Tracheophyta</taxon>
        <taxon>Spermatophyta</taxon>
        <taxon>Magnoliopsida</taxon>
        <taxon>eudicotyledons</taxon>
        <taxon>Gunneridae</taxon>
        <taxon>Pentapetalae</taxon>
        <taxon>rosids</taxon>
        <taxon>fabids</taxon>
        <taxon>Fabales</taxon>
        <taxon>Fabaceae</taxon>
        <taxon>Papilionoideae</taxon>
        <taxon>50 kb inversion clade</taxon>
        <taxon>NPAAA clade</taxon>
        <taxon>Hologalegina</taxon>
        <taxon>IRL clade</taxon>
        <taxon>Trifolieae</taxon>
        <taxon>Trifolium</taxon>
    </lineage>
</organism>
<keyword evidence="1" id="KW-0378">Hydrolase</keyword>
<keyword evidence="1" id="KW-0269">Exonuclease</keyword>
<dbReference type="AlphaFoldDB" id="A0A392TFF4"/>
<keyword evidence="1" id="KW-0255">Endonuclease</keyword>
<reference evidence="1 2" key="1">
    <citation type="journal article" date="2018" name="Front. Plant Sci.">
        <title>Red Clover (Trifolium pratense) and Zigzag Clover (T. medium) - A Picture of Genomic Similarities and Differences.</title>
        <authorList>
            <person name="Dluhosova J."/>
            <person name="Istvanek J."/>
            <person name="Nedelnik J."/>
            <person name="Repkova J."/>
        </authorList>
    </citation>
    <scope>NUCLEOTIDE SEQUENCE [LARGE SCALE GENOMIC DNA]</scope>
    <source>
        <strain evidence="2">cv. 10/8</strain>
        <tissue evidence="1">Leaf</tissue>
    </source>
</reference>